<dbReference type="Pfam" id="PF01344">
    <property type="entry name" value="Kelch_1"/>
    <property type="match status" value="1"/>
</dbReference>
<name>A0A2T2N8G2_CORCC</name>
<dbReference type="Proteomes" id="UP000240883">
    <property type="component" value="Unassembled WGS sequence"/>
</dbReference>
<keyword evidence="2" id="KW-0677">Repeat</keyword>
<organism evidence="3 4">
    <name type="scientific">Corynespora cassiicola Philippines</name>
    <dbReference type="NCBI Taxonomy" id="1448308"/>
    <lineage>
        <taxon>Eukaryota</taxon>
        <taxon>Fungi</taxon>
        <taxon>Dikarya</taxon>
        <taxon>Ascomycota</taxon>
        <taxon>Pezizomycotina</taxon>
        <taxon>Dothideomycetes</taxon>
        <taxon>Pleosporomycetidae</taxon>
        <taxon>Pleosporales</taxon>
        <taxon>Corynesporascaceae</taxon>
        <taxon>Corynespora</taxon>
    </lineage>
</organism>
<dbReference type="InterPro" id="IPR006652">
    <property type="entry name" value="Kelch_1"/>
</dbReference>
<dbReference type="EMBL" id="KZ678143">
    <property type="protein sequence ID" value="PSN61660.1"/>
    <property type="molecule type" value="Genomic_DNA"/>
</dbReference>
<dbReference type="Pfam" id="PF24681">
    <property type="entry name" value="Kelch_KLHDC2_KLHL20_DRC7"/>
    <property type="match status" value="1"/>
</dbReference>
<accession>A0A2T2N8G2</accession>
<dbReference type="OrthoDB" id="45365at2759"/>
<proteinExistence type="predicted"/>
<dbReference type="STRING" id="1448308.A0A2T2N8G2"/>
<keyword evidence="4" id="KW-1185">Reference proteome</keyword>
<reference evidence="3 4" key="1">
    <citation type="journal article" date="2018" name="Front. Microbiol.">
        <title>Genome-Wide Analysis of Corynespora cassiicola Leaf Fall Disease Putative Effectors.</title>
        <authorList>
            <person name="Lopez D."/>
            <person name="Ribeiro S."/>
            <person name="Label P."/>
            <person name="Fumanal B."/>
            <person name="Venisse J.S."/>
            <person name="Kohler A."/>
            <person name="de Oliveira R.R."/>
            <person name="Labutti K."/>
            <person name="Lipzen A."/>
            <person name="Lail K."/>
            <person name="Bauer D."/>
            <person name="Ohm R.A."/>
            <person name="Barry K.W."/>
            <person name="Spatafora J."/>
            <person name="Grigoriev I.V."/>
            <person name="Martin F.M."/>
            <person name="Pujade-Renaud V."/>
        </authorList>
    </citation>
    <scope>NUCLEOTIDE SEQUENCE [LARGE SCALE GENOMIC DNA]</scope>
    <source>
        <strain evidence="3 4">Philippines</strain>
    </source>
</reference>
<dbReference type="PANTHER" id="PTHR46344:SF27">
    <property type="entry name" value="KELCH REPEAT SUPERFAMILY PROTEIN"/>
    <property type="match status" value="1"/>
</dbReference>
<dbReference type="InterPro" id="IPR015915">
    <property type="entry name" value="Kelch-typ_b-propeller"/>
</dbReference>
<protein>
    <submittedName>
        <fullName evidence="3">Kelch repeat-containing protein</fullName>
    </submittedName>
</protein>
<evidence type="ECO:0000313" key="3">
    <source>
        <dbReference type="EMBL" id="PSN61660.1"/>
    </source>
</evidence>
<dbReference type="SUPFAM" id="SSF50965">
    <property type="entry name" value="Galactose oxidase, central domain"/>
    <property type="match status" value="2"/>
</dbReference>
<dbReference type="InterPro" id="IPR011043">
    <property type="entry name" value="Gal_Oxase/kelch_b-propeller"/>
</dbReference>
<evidence type="ECO:0000256" key="2">
    <source>
        <dbReference type="ARBA" id="ARBA00022737"/>
    </source>
</evidence>
<evidence type="ECO:0000313" key="4">
    <source>
        <dbReference type="Proteomes" id="UP000240883"/>
    </source>
</evidence>
<dbReference type="Gene3D" id="2.120.10.80">
    <property type="entry name" value="Kelch-type beta propeller"/>
    <property type="match status" value="2"/>
</dbReference>
<sequence length="358" mass="38773">MSFQKYFATLFTISTALPSALPFPLNSSNVSRFLPLADITAGPRQEHSTVYLAPDTIAVIGGMVPNASALLAPFSSTDQVELYSITKNTWRSAAPIPKILNHPNSAVVDGKIYVLGGMDDGDAAREYFHVANDSWVYDPATDAWSSIDPFPSARGIAAVEVYEEKIYLVGGYTKLYLPSQVPLLDAISDEVSVYDTKTQAWITESLPEKAKHIPGPRDHARSAVVDDKLYVIGGFSYGGYNQSDTVFILDLKSPEAGWVTSPARMPTPRASFGIAVQGNLIYTIGGEGNATADAFVPLRVFDDVEVYDTVADAWTQLEPISYERQGPGVGVGGKMYLPGGADRQPVGPIARFDEYIME</sequence>
<keyword evidence="1" id="KW-0880">Kelch repeat</keyword>
<dbReference type="SMART" id="SM00612">
    <property type="entry name" value="Kelch"/>
    <property type="match status" value="4"/>
</dbReference>
<dbReference type="AlphaFoldDB" id="A0A2T2N8G2"/>
<dbReference type="PANTHER" id="PTHR46344">
    <property type="entry name" value="OS02G0202900 PROTEIN"/>
    <property type="match status" value="1"/>
</dbReference>
<gene>
    <name evidence="3" type="ORF">BS50DRAFT_578197</name>
</gene>
<evidence type="ECO:0000256" key="1">
    <source>
        <dbReference type="ARBA" id="ARBA00022441"/>
    </source>
</evidence>